<comment type="caution">
    <text evidence="3">The sequence shown here is derived from an EMBL/GenBank/DDBJ whole genome shotgun (WGS) entry which is preliminary data.</text>
</comment>
<evidence type="ECO:0000256" key="2">
    <source>
        <dbReference type="SAM" id="Phobius"/>
    </source>
</evidence>
<accession>A0ABD6D4M6</accession>
<sequence length="531" mass="56725">MTRLAVFLTTLLLLSAGVAPAVVTAGPTPSGSIDSGSLSSAQSPSPISTGSSTTSTPQVASESGPDSRLGCVDGVCHDDELGFDEPTNLTDEELDRLVDRSMARVEELRGEQFDSTVDVEVRSRESFRADSVLTNSTRTDSFQQWNDQVWEALFVVGEDQRSAEAIDSTVGAAVNGFYMPSEDQIVIVSSTPDEPTVSERTLVHELVHAWQDQQYDLTSPEYRAATQDADLAVDGVVEGEAGYIEARYEERCAAGQWACLDEPATAGSNSDSPSNQGILLTLLQPYSDGPAYIHEVRSTEGWDGVGERVASPPETTSTIIHGEPPEAASLDVADESTDGWQRYPDEGVGGAETVGEASIYVMFWYQAAEYGADTVDTDSLRQATGAYDQYNYSAAPSDGWVGDKLYPYTRGDDDGYVWTTQWESTQDVSEFVEAYGGILDAHDATETDSGAYVVSDGSFSGAYAVDVTDTRVTIVHAPTEEGLFELRPALEPTAINDSAGPAVLEDDIPGFGVAAAVAALVAFVAVGRRLR</sequence>
<name>A0ABD6D4M6_9EURY</name>
<keyword evidence="2" id="KW-0812">Transmembrane</keyword>
<evidence type="ECO:0000256" key="1">
    <source>
        <dbReference type="SAM" id="MobiDB-lite"/>
    </source>
</evidence>
<dbReference type="EMBL" id="JBHUDM010000001">
    <property type="protein sequence ID" value="MFD1641181.1"/>
    <property type="molecule type" value="Genomic_DNA"/>
</dbReference>
<keyword evidence="2" id="KW-1133">Transmembrane helix</keyword>
<dbReference type="AlphaFoldDB" id="A0ABD6D4M6"/>
<dbReference type="Proteomes" id="UP001597052">
    <property type="component" value="Unassembled WGS sequence"/>
</dbReference>
<keyword evidence="2" id="KW-0472">Membrane</keyword>
<feature type="transmembrane region" description="Helical" evidence="2">
    <location>
        <begin position="508"/>
        <end position="526"/>
    </location>
</feature>
<reference evidence="3 4" key="1">
    <citation type="journal article" date="2019" name="Int. J. Syst. Evol. Microbiol.">
        <title>The Global Catalogue of Microorganisms (GCM) 10K type strain sequencing project: providing services to taxonomists for standard genome sequencing and annotation.</title>
        <authorList>
            <consortium name="The Broad Institute Genomics Platform"/>
            <consortium name="The Broad Institute Genome Sequencing Center for Infectious Disease"/>
            <person name="Wu L."/>
            <person name="Ma J."/>
        </authorList>
    </citation>
    <scope>NUCLEOTIDE SEQUENCE [LARGE SCALE GENOMIC DNA]</scope>
    <source>
        <strain evidence="3 4">CGMCC 1.10593</strain>
    </source>
</reference>
<dbReference type="NCBIfam" id="NF038145">
    <property type="entry name" value="Hvo_1808_fam"/>
    <property type="match status" value="1"/>
</dbReference>
<proteinExistence type="predicted"/>
<protein>
    <submittedName>
        <fullName evidence="3">Hvo_1808 family surface protein</fullName>
    </submittedName>
</protein>
<feature type="region of interest" description="Disordered" evidence="1">
    <location>
        <begin position="303"/>
        <end position="322"/>
    </location>
</feature>
<evidence type="ECO:0000313" key="3">
    <source>
        <dbReference type="EMBL" id="MFD1641181.1"/>
    </source>
</evidence>
<organism evidence="3 4">
    <name type="scientific">Halohasta litorea</name>
    <dbReference type="NCBI Taxonomy" id="869891"/>
    <lineage>
        <taxon>Archaea</taxon>
        <taxon>Methanobacteriati</taxon>
        <taxon>Methanobacteriota</taxon>
        <taxon>Stenosarchaea group</taxon>
        <taxon>Halobacteria</taxon>
        <taxon>Halobacteriales</taxon>
        <taxon>Haloferacaceae</taxon>
        <taxon>Halohasta</taxon>
    </lineage>
</organism>
<feature type="compositionally biased region" description="Low complexity" evidence="1">
    <location>
        <begin position="28"/>
        <end position="57"/>
    </location>
</feature>
<gene>
    <name evidence="3" type="ORF">ACFSBW_04735</name>
</gene>
<dbReference type="InterPro" id="IPR047792">
    <property type="entry name" value="Hvo_1808-like"/>
</dbReference>
<evidence type="ECO:0000313" key="4">
    <source>
        <dbReference type="Proteomes" id="UP001597052"/>
    </source>
</evidence>
<keyword evidence="4" id="KW-1185">Reference proteome</keyword>
<dbReference type="RefSeq" id="WP_256394882.1">
    <property type="nucleotide sequence ID" value="NZ_JANHDJ010000001.1"/>
</dbReference>
<feature type="region of interest" description="Disordered" evidence="1">
    <location>
        <begin position="28"/>
        <end position="71"/>
    </location>
</feature>